<evidence type="ECO:0000313" key="2">
    <source>
        <dbReference type="EMBL" id="QPQ55561.1"/>
    </source>
</evidence>
<dbReference type="Pfam" id="PF04404">
    <property type="entry name" value="ERF"/>
    <property type="match status" value="1"/>
</dbReference>
<reference evidence="2 3" key="1">
    <citation type="submission" date="2020-11" db="EMBL/GenBank/DDBJ databases">
        <title>Genome seq and assembly of Sphingosinicella sp.</title>
        <authorList>
            <person name="Chhetri G."/>
        </authorList>
    </citation>
    <scope>NUCLEOTIDE SEQUENCE [LARGE SCALE GENOMIC DNA]</scope>
    <source>
        <strain evidence="2 3">UDD2</strain>
    </source>
</reference>
<keyword evidence="3" id="KW-1185">Reference proteome</keyword>
<dbReference type="EMBL" id="CP065592">
    <property type="protein sequence ID" value="QPQ55561.1"/>
    <property type="molecule type" value="Genomic_DNA"/>
</dbReference>
<dbReference type="Proteomes" id="UP000594873">
    <property type="component" value="Chromosome"/>
</dbReference>
<name>A0A7T2GKJ4_9SPHN</name>
<dbReference type="AlphaFoldDB" id="A0A7T2GKJ4"/>
<protein>
    <submittedName>
        <fullName evidence="2">ERF family protein</fullName>
    </submittedName>
</protein>
<dbReference type="KEGG" id="sflv:IC614_02870"/>
<organism evidence="2 3">
    <name type="scientific">Allosphingosinicella flava</name>
    <dbReference type="NCBI Taxonomy" id="2771430"/>
    <lineage>
        <taxon>Bacteria</taxon>
        <taxon>Pseudomonadati</taxon>
        <taxon>Pseudomonadota</taxon>
        <taxon>Alphaproteobacteria</taxon>
        <taxon>Sphingomonadales</taxon>
        <taxon>Sphingomonadaceae</taxon>
        <taxon>Allosphingosinicella</taxon>
    </lineage>
</organism>
<dbReference type="InterPro" id="IPR007499">
    <property type="entry name" value="ERF_bacteria_virus"/>
</dbReference>
<feature type="region of interest" description="Disordered" evidence="1">
    <location>
        <begin position="134"/>
        <end position="162"/>
    </location>
</feature>
<dbReference type="RefSeq" id="WP_200972233.1">
    <property type="nucleotide sequence ID" value="NZ_CP065592.1"/>
</dbReference>
<evidence type="ECO:0000256" key="1">
    <source>
        <dbReference type="SAM" id="MobiDB-lite"/>
    </source>
</evidence>
<accession>A0A7T2GKJ4</accession>
<evidence type="ECO:0000313" key="3">
    <source>
        <dbReference type="Proteomes" id="UP000594873"/>
    </source>
</evidence>
<sequence length="244" mass="26017">MNAQTKVEAARLSSAMAEAFKEIEGATKSANNPHFKSKYADLSAVVDAIKPALINHGLFFTQRCQPSAEGVTIDTVLHHSSGEEMPLGSLFVPANRRDAQGFGSALTYARRYALMTAFGVPAEDDDGNAAVASTAQRPARNPVNGNGKDAPFPPGPAKNKTDLKEKGRAFWRDVEACDDADQLAALLTSHKELTNQIAKALPAWWEGGKAENGEPFDGLSVVISRKQTGLDANADWRGNPLNGG</sequence>
<gene>
    <name evidence="2" type="ORF">IC614_02870</name>
</gene>
<proteinExistence type="predicted"/>